<dbReference type="InterPro" id="IPR001789">
    <property type="entry name" value="Sig_transdc_resp-reg_receiver"/>
</dbReference>
<evidence type="ECO:0000256" key="5">
    <source>
        <dbReference type="PROSITE-ProRule" id="PRU00169"/>
    </source>
</evidence>
<feature type="domain" description="Response regulatory" evidence="7">
    <location>
        <begin position="19"/>
        <end position="134"/>
    </location>
</feature>
<accession>F0MBX7</accession>
<name>F0MBX7_PSEPM</name>
<dbReference type="InterPro" id="IPR039420">
    <property type="entry name" value="WalR-like"/>
</dbReference>
<feature type="modified residue" description="4-aspartylphosphate" evidence="5">
    <location>
        <position position="69"/>
    </location>
</feature>
<reference evidence="8 9" key="1">
    <citation type="journal article" date="2011" name="Stand. Genomic Sci.">
        <title>Complete genome sequence of Arthrobacter phenanthrenivorans type strain (Sphe3).</title>
        <authorList>
            <person name="Kallimanis A."/>
            <person name="Labutti K.M."/>
            <person name="Lapidus A."/>
            <person name="Clum A."/>
            <person name="Lykidis A."/>
            <person name="Mavromatis K."/>
            <person name="Pagani I."/>
            <person name="Liolios K."/>
            <person name="Ivanova N."/>
            <person name="Goodwin L."/>
            <person name="Pitluck S."/>
            <person name="Chen A."/>
            <person name="Palaniappan K."/>
            <person name="Markowitz V."/>
            <person name="Bristow J."/>
            <person name="Velentzas A.D."/>
            <person name="Perisynakis A."/>
            <person name="Ouzounis C.C."/>
            <person name="Kyrpides N.C."/>
            <person name="Koukkou A.I."/>
            <person name="Drainas C."/>
        </authorList>
    </citation>
    <scope>NUCLEOTIDE SEQUENCE [LARGE SCALE GENOMIC DNA]</scope>
    <source>
        <strain evidence="9">DSM 18606 / JCM 16027 / LMG 23796 / Sphe3</strain>
    </source>
</reference>
<dbReference type="GO" id="GO:0003677">
    <property type="term" value="F:DNA binding"/>
    <property type="evidence" value="ECO:0007669"/>
    <property type="project" value="UniProtKB-KW"/>
</dbReference>
<feature type="region of interest" description="Disordered" evidence="6">
    <location>
        <begin position="210"/>
        <end position="242"/>
    </location>
</feature>
<keyword evidence="2" id="KW-0805">Transcription regulation</keyword>
<evidence type="ECO:0000256" key="3">
    <source>
        <dbReference type="ARBA" id="ARBA00023125"/>
    </source>
</evidence>
<proteinExistence type="predicted"/>
<dbReference type="Gene3D" id="3.40.50.2300">
    <property type="match status" value="1"/>
</dbReference>
<dbReference type="eggNOG" id="COG2197">
    <property type="taxonomic scope" value="Bacteria"/>
</dbReference>
<dbReference type="SUPFAM" id="SSF52172">
    <property type="entry name" value="CheY-like"/>
    <property type="match status" value="1"/>
</dbReference>
<dbReference type="RefSeq" id="WP_013602010.1">
    <property type="nucleotide sequence ID" value="NC_015145.1"/>
</dbReference>
<sequence length="242" mass="25733">MQTPAPHLNGGRSQAASIRVFVVTGHAMVRQGLRDLFETEGIEVVGESGSAAEAAYRIPALKPDVAVLDDMLPDGTGIEVCRDIRAVDPGIRCLILASYDDEQAVRGAVLAGASGYVLKRIGGTELVDGIRLIAAGHSLFRPGVKDLVAESLGRTATAPWMDSLAAREQEVLVLIARGLTNREVGQQMNLPEPVVKNYVSSVLEKLGFRRRPAAPRAGPGETAAKEPGLPTSPLFPYQESCQ</sequence>
<evidence type="ECO:0000313" key="8">
    <source>
        <dbReference type="EMBL" id="ADX74118.1"/>
    </source>
</evidence>
<dbReference type="PROSITE" id="PS50110">
    <property type="entry name" value="RESPONSE_REGULATORY"/>
    <property type="match status" value="1"/>
</dbReference>
<dbReference type="PANTHER" id="PTHR43214">
    <property type="entry name" value="TWO-COMPONENT RESPONSE REGULATOR"/>
    <property type="match status" value="1"/>
</dbReference>
<evidence type="ECO:0000256" key="2">
    <source>
        <dbReference type="ARBA" id="ARBA00023015"/>
    </source>
</evidence>
<evidence type="ECO:0000256" key="1">
    <source>
        <dbReference type="ARBA" id="ARBA00022553"/>
    </source>
</evidence>
<evidence type="ECO:0000313" key="9">
    <source>
        <dbReference type="Proteomes" id="UP000008639"/>
    </source>
</evidence>
<dbReference type="CDD" id="cd17535">
    <property type="entry name" value="REC_NarL-like"/>
    <property type="match status" value="1"/>
</dbReference>
<evidence type="ECO:0000256" key="6">
    <source>
        <dbReference type="SAM" id="MobiDB-lite"/>
    </source>
</evidence>
<dbReference type="InterPro" id="IPR011006">
    <property type="entry name" value="CheY-like_superfamily"/>
</dbReference>
<evidence type="ECO:0000259" key="7">
    <source>
        <dbReference type="PROSITE" id="PS50110"/>
    </source>
</evidence>
<dbReference type="HOGENOM" id="CLU_000445_90_10_11"/>
<keyword evidence="1 5" id="KW-0597">Phosphoprotein</keyword>
<dbReference type="AlphaFoldDB" id="F0MBX7"/>
<dbReference type="EMBL" id="CP002379">
    <property type="protein sequence ID" value="ADX74118.1"/>
    <property type="molecule type" value="Genomic_DNA"/>
</dbReference>
<evidence type="ECO:0000256" key="4">
    <source>
        <dbReference type="ARBA" id="ARBA00023163"/>
    </source>
</evidence>
<dbReference type="PRINTS" id="PR00038">
    <property type="entry name" value="HTHLUXR"/>
</dbReference>
<dbReference type="Pfam" id="PF00072">
    <property type="entry name" value="Response_reg"/>
    <property type="match status" value="1"/>
</dbReference>
<dbReference type="PANTHER" id="PTHR43214:SF24">
    <property type="entry name" value="TRANSCRIPTIONAL REGULATORY PROTEIN NARL-RELATED"/>
    <property type="match status" value="1"/>
</dbReference>
<dbReference type="GO" id="GO:0006355">
    <property type="term" value="P:regulation of DNA-templated transcription"/>
    <property type="evidence" value="ECO:0007669"/>
    <property type="project" value="InterPro"/>
</dbReference>
<dbReference type="GO" id="GO:0000160">
    <property type="term" value="P:phosphorelay signal transduction system"/>
    <property type="evidence" value="ECO:0007669"/>
    <property type="project" value="InterPro"/>
</dbReference>
<dbReference type="KEGG" id="apn:Asphe3_30070"/>
<keyword evidence="3 8" id="KW-0238">DNA-binding</keyword>
<gene>
    <name evidence="8" type="ordered locus">Asphe3_30070</name>
</gene>
<dbReference type="InterPro" id="IPR058245">
    <property type="entry name" value="NreC/VraR/RcsB-like_REC"/>
</dbReference>
<dbReference type="STRING" id="930171.Asphe3_30070"/>
<organism evidence="8 9">
    <name type="scientific">Pseudarthrobacter phenanthrenivorans (strain DSM 18606 / JCM 16027 / LMG 23796 / Sphe3)</name>
    <name type="common">Arthrobacter phenanthrenivorans</name>
    <dbReference type="NCBI Taxonomy" id="930171"/>
    <lineage>
        <taxon>Bacteria</taxon>
        <taxon>Bacillati</taxon>
        <taxon>Actinomycetota</taxon>
        <taxon>Actinomycetes</taxon>
        <taxon>Micrococcales</taxon>
        <taxon>Micrococcaceae</taxon>
        <taxon>Pseudarthrobacter</taxon>
    </lineage>
</organism>
<protein>
    <submittedName>
        <fullName evidence="8">Response regulator containing a CheY-like receiver domain and an HTH DNA-binding domain protein</fullName>
    </submittedName>
</protein>
<dbReference type="CDD" id="cd06170">
    <property type="entry name" value="LuxR_C_like"/>
    <property type="match status" value="1"/>
</dbReference>
<dbReference type="SMART" id="SM00448">
    <property type="entry name" value="REC"/>
    <property type="match status" value="1"/>
</dbReference>
<dbReference type="Proteomes" id="UP000008639">
    <property type="component" value="Chromosome"/>
</dbReference>
<dbReference type="Pfam" id="PF00196">
    <property type="entry name" value="GerE"/>
    <property type="match status" value="1"/>
</dbReference>
<dbReference type="SMART" id="SM00421">
    <property type="entry name" value="HTH_LUXR"/>
    <property type="match status" value="1"/>
</dbReference>
<dbReference type="InterPro" id="IPR000792">
    <property type="entry name" value="Tscrpt_reg_LuxR_C"/>
</dbReference>
<keyword evidence="4" id="KW-0804">Transcription</keyword>
<dbReference type="OrthoDB" id="9808843at2"/>